<accession>A0A382S4B1</accession>
<evidence type="ECO:0000313" key="1">
    <source>
        <dbReference type="EMBL" id="SVD04325.1"/>
    </source>
</evidence>
<feature type="non-terminal residue" evidence="1">
    <location>
        <position position="1"/>
    </location>
</feature>
<proteinExistence type="predicted"/>
<reference evidence="1" key="1">
    <citation type="submission" date="2018-05" db="EMBL/GenBank/DDBJ databases">
        <authorList>
            <person name="Lanie J.A."/>
            <person name="Ng W.-L."/>
            <person name="Kazmierczak K.M."/>
            <person name="Andrzejewski T.M."/>
            <person name="Davidsen T.M."/>
            <person name="Wayne K.J."/>
            <person name="Tettelin H."/>
            <person name="Glass J.I."/>
            <person name="Rusch D."/>
            <person name="Podicherti R."/>
            <person name="Tsui H.-C.T."/>
            <person name="Winkler M.E."/>
        </authorList>
    </citation>
    <scope>NUCLEOTIDE SEQUENCE</scope>
</reference>
<organism evidence="1">
    <name type="scientific">marine metagenome</name>
    <dbReference type="NCBI Taxonomy" id="408172"/>
    <lineage>
        <taxon>unclassified sequences</taxon>
        <taxon>metagenomes</taxon>
        <taxon>ecological metagenomes</taxon>
    </lineage>
</organism>
<gene>
    <name evidence="1" type="ORF">METZ01_LOCUS357179</name>
</gene>
<sequence length="121" mass="13662">VITTFDQFRKVLPNSIAHLVNGEVFPYTVPKPDPCQVIEQARNDPKTRITKGERGDRISLTLQEPDTDFRTLPLAESLKTPIHLSLFDLGPMRESDGALVEVIQQVYLPLTQLWKSHGLRG</sequence>
<dbReference type="AlphaFoldDB" id="A0A382S4B1"/>
<dbReference type="EMBL" id="UINC01126072">
    <property type="protein sequence ID" value="SVD04325.1"/>
    <property type="molecule type" value="Genomic_DNA"/>
</dbReference>
<protein>
    <submittedName>
        <fullName evidence="1">Uncharacterized protein</fullName>
    </submittedName>
</protein>
<name>A0A382S4B1_9ZZZZ</name>
<feature type="non-terminal residue" evidence="1">
    <location>
        <position position="121"/>
    </location>
</feature>